<reference evidence="2" key="1">
    <citation type="journal article" date="2011" name="Genome Res.">
        <title>Phylogeny-wide analysis of social amoeba genomes highlights ancient origins for complex intercellular communication.</title>
        <authorList>
            <person name="Heidel A.J."/>
            <person name="Lawal H.M."/>
            <person name="Felder M."/>
            <person name="Schilde C."/>
            <person name="Helps N.R."/>
            <person name="Tunggal B."/>
            <person name="Rivero F."/>
            <person name="John U."/>
            <person name="Schleicher M."/>
            <person name="Eichinger L."/>
            <person name="Platzer M."/>
            <person name="Noegel A.A."/>
            <person name="Schaap P."/>
            <person name="Gloeckner G."/>
        </authorList>
    </citation>
    <scope>NUCLEOTIDE SEQUENCE [LARGE SCALE GENOMIC DNA]</scope>
    <source>
        <strain evidence="2">SH3</strain>
    </source>
</reference>
<protein>
    <submittedName>
        <fullName evidence="1">Uncharacterized protein</fullName>
    </submittedName>
</protein>
<dbReference type="KEGG" id="dfa:DFA_09292"/>
<organism evidence="1 2">
    <name type="scientific">Cavenderia fasciculata</name>
    <name type="common">Slime mold</name>
    <name type="synonym">Dictyostelium fasciculatum</name>
    <dbReference type="NCBI Taxonomy" id="261658"/>
    <lineage>
        <taxon>Eukaryota</taxon>
        <taxon>Amoebozoa</taxon>
        <taxon>Evosea</taxon>
        <taxon>Eumycetozoa</taxon>
        <taxon>Dictyostelia</taxon>
        <taxon>Acytosteliales</taxon>
        <taxon>Cavenderiaceae</taxon>
        <taxon>Cavenderia</taxon>
    </lineage>
</organism>
<evidence type="ECO:0000313" key="1">
    <source>
        <dbReference type="EMBL" id="EGG16262.1"/>
    </source>
</evidence>
<keyword evidence="2" id="KW-1185">Reference proteome</keyword>
<dbReference type="AlphaFoldDB" id="F4Q780"/>
<dbReference type="Proteomes" id="UP000007797">
    <property type="component" value="Unassembled WGS sequence"/>
</dbReference>
<name>F4Q780_CACFS</name>
<dbReference type="EMBL" id="GL883024">
    <property type="protein sequence ID" value="EGG16262.1"/>
    <property type="molecule type" value="Genomic_DNA"/>
</dbReference>
<evidence type="ECO:0000313" key="2">
    <source>
        <dbReference type="Proteomes" id="UP000007797"/>
    </source>
</evidence>
<sequence length="98" mass="11604">MERIDQIINCSNVELLKFKLHLNLNIHIRRLDNGDVLINSGDPFFGGIYRQQRMNNISIENRCPLDFPALYLNFKTKENHIYVYPSNNHNIIENKLTF</sequence>
<gene>
    <name evidence="1" type="ORF">DFA_09292</name>
</gene>
<dbReference type="GeneID" id="14868297"/>
<accession>F4Q780</accession>
<dbReference type="RefSeq" id="XP_004354646.1">
    <property type="nucleotide sequence ID" value="XM_004354594.1"/>
</dbReference>
<proteinExistence type="predicted"/>